<name>A0A8B8L4Q3_ABRPR</name>
<dbReference type="SUPFAM" id="SSF50630">
    <property type="entry name" value="Acid proteases"/>
    <property type="match status" value="1"/>
</dbReference>
<dbReference type="GeneID" id="113862297"/>
<dbReference type="Proteomes" id="UP000694853">
    <property type="component" value="Unplaced"/>
</dbReference>
<gene>
    <name evidence="5" type="primary">LOC113862297</name>
</gene>
<protein>
    <submittedName>
        <fullName evidence="5">Uncharacterized protein LOC113862297</fullName>
    </submittedName>
</protein>
<keyword evidence="4" id="KW-1185">Reference proteome</keyword>
<reference evidence="5" key="2">
    <citation type="submission" date="2025-08" db="UniProtKB">
        <authorList>
            <consortium name="RefSeq"/>
        </authorList>
    </citation>
    <scope>IDENTIFICATION</scope>
    <source>
        <tissue evidence="5">Young leaves</tissue>
    </source>
</reference>
<dbReference type="Gene3D" id="2.40.70.10">
    <property type="entry name" value="Acid Proteases"/>
    <property type="match status" value="1"/>
</dbReference>
<evidence type="ECO:0000256" key="1">
    <source>
        <dbReference type="ARBA" id="ARBA00022801"/>
    </source>
</evidence>
<evidence type="ECO:0000313" key="4">
    <source>
        <dbReference type="Proteomes" id="UP000694853"/>
    </source>
</evidence>
<evidence type="ECO:0000313" key="5">
    <source>
        <dbReference type="RefSeq" id="XP_027351187.1"/>
    </source>
</evidence>
<dbReference type="CDD" id="cd00303">
    <property type="entry name" value="retropepsin_like"/>
    <property type="match status" value="1"/>
</dbReference>
<dbReference type="InterPro" id="IPR021109">
    <property type="entry name" value="Peptidase_aspartic_dom_sf"/>
</dbReference>
<dbReference type="OrthoDB" id="1433126at2759"/>
<dbReference type="KEGG" id="aprc:113862297"/>
<keyword evidence="1" id="KW-0378">Hydrolase</keyword>
<feature type="domain" description="Peptidase A2" evidence="3">
    <location>
        <begin position="185"/>
        <end position="268"/>
    </location>
</feature>
<reference evidence="4" key="1">
    <citation type="journal article" date="2019" name="Toxins">
        <title>Detection of Abrin-Like and Prepropulchellin-Like Toxin Genes and Transcripts Using Whole Genome Sequencing and Full-Length Transcript Sequencing of Abrus precatorius.</title>
        <authorList>
            <person name="Hovde B.T."/>
            <person name="Daligault H.E."/>
            <person name="Hanschen E.R."/>
            <person name="Kunde Y.A."/>
            <person name="Johnson M.B."/>
            <person name="Starkenburg S.R."/>
            <person name="Johnson S.L."/>
        </authorList>
    </citation>
    <scope>NUCLEOTIDE SEQUENCE [LARGE SCALE GENOMIC DNA]</scope>
</reference>
<dbReference type="InterPro" id="IPR001995">
    <property type="entry name" value="Peptidase_A2_cat"/>
</dbReference>
<dbReference type="GO" id="GO:0006508">
    <property type="term" value="P:proteolysis"/>
    <property type="evidence" value="ECO:0007669"/>
    <property type="project" value="InterPro"/>
</dbReference>
<dbReference type="RefSeq" id="XP_027351187.1">
    <property type="nucleotide sequence ID" value="XM_027495386.1"/>
</dbReference>
<proteinExistence type="predicted"/>
<feature type="compositionally biased region" description="Polar residues" evidence="2">
    <location>
        <begin position="54"/>
        <end position="81"/>
    </location>
</feature>
<dbReference type="GO" id="GO:0004190">
    <property type="term" value="F:aspartic-type endopeptidase activity"/>
    <property type="evidence" value="ECO:0007669"/>
    <property type="project" value="InterPro"/>
</dbReference>
<dbReference type="PROSITE" id="PS50175">
    <property type="entry name" value="ASP_PROT_RETROV"/>
    <property type="match status" value="1"/>
</dbReference>
<organism evidence="4 5">
    <name type="scientific">Abrus precatorius</name>
    <name type="common">Indian licorice</name>
    <name type="synonym">Glycine abrus</name>
    <dbReference type="NCBI Taxonomy" id="3816"/>
    <lineage>
        <taxon>Eukaryota</taxon>
        <taxon>Viridiplantae</taxon>
        <taxon>Streptophyta</taxon>
        <taxon>Embryophyta</taxon>
        <taxon>Tracheophyta</taxon>
        <taxon>Spermatophyta</taxon>
        <taxon>Magnoliopsida</taxon>
        <taxon>eudicotyledons</taxon>
        <taxon>Gunneridae</taxon>
        <taxon>Pentapetalae</taxon>
        <taxon>rosids</taxon>
        <taxon>fabids</taxon>
        <taxon>Fabales</taxon>
        <taxon>Fabaceae</taxon>
        <taxon>Papilionoideae</taxon>
        <taxon>50 kb inversion clade</taxon>
        <taxon>NPAAA clade</taxon>
        <taxon>indigoferoid/millettioid clade</taxon>
        <taxon>Abreae</taxon>
        <taxon>Abrus</taxon>
    </lineage>
</organism>
<evidence type="ECO:0000256" key="2">
    <source>
        <dbReference type="SAM" id="MobiDB-lite"/>
    </source>
</evidence>
<evidence type="ECO:0000259" key="3">
    <source>
        <dbReference type="PROSITE" id="PS50175"/>
    </source>
</evidence>
<dbReference type="AlphaFoldDB" id="A0A8B8L4Q3"/>
<accession>A0A8B8L4Q3</accession>
<dbReference type="PANTHER" id="PTHR33067:SF15">
    <property type="entry name" value="RNA-DIRECTED DNA POLYMERASE"/>
    <property type="match status" value="1"/>
</dbReference>
<sequence>MRQQQTQQSFEPSLEDLVKQMAKSNLQFQQNVNASIQDLQTQIGQLATTVNQFKSQGSEQLPSQTKVNPRNPKTASSSSEIVQKPPIPFSNKIAKPRPPTDFDNELFETFRRVEVNIPMLDALKQIPKYAKFLKELCTNNRRLKGDERVNMGRNMSVLIQPNMPYKCKDLGTFTVPCTIGNSIFSNALLDLGASINVMPTSIYRSLSLGPLKQTGVVIQLANRSTAFPTRVVEDVLVRVDKLIFPADFFILDMAEESSKPILILGRPFLKTARTKINVHSRILPIEFEDDIMQFKIFKAMKHPSKLYSAFHINIIDVLTEEFCIDFFYIYSCTCTVRDLCKICAEIYAYLTADDVSCDAAASLESSSLIHAAELDFSTRTLPSIMQPPTLELKPLPKHLKYAFLEADNKLLVIISAYLDTEQEEKLLQTLATHKQAIGWTLADIP</sequence>
<dbReference type="PANTHER" id="PTHR33067">
    <property type="entry name" value="RNA-DIRECTED DNA POLYMERASE-RELATED"/>
    <property type="match status" value="1"/>
</dbReference>
<feature type="region of interest" description="Disordered" evidence="2">
    <location>
        <begin position="54"/>
        <end position="98"/>
    </location>
</feature>